<dbReference type="InterPro" id="IPR040501">
    <property type="entry name" value="TFA2_Winged_2"/>
</dbReference>
<evidence type="ECO:0000256" key="4">
    <source>
        <dbReference type="ARBA" id="ARBA00023163"/>
    </source>
</evidence>
<dbReference type="GO" id="GO:0001097">
    <property type="term" value="F:TFIIH-class transcription factor complex binding"/>
    <property type="evidence" value="ECO:0007669"/>
    <property type="project" value="TreeGrafter"/>
</dbReference>
<dbReference type="Pfam" id="PF02186">
    <property type="entry name" value="TFIIE_beta"/>
    <property type="match status" value="1"/>
</dbReference>
<keyword evidence="5" id="KW-0539">Nucleus</keyword>
<dbReference type="InParanoid" id="A0A1Y2DTF8"/>
<dbReference type="OrthoDB" id="5323195at2759"/>
<dbReference type="EMBL" id="MCFJ01000009">
    <property type="protein sequence ID" value="ORY62561.1"/>
    <property type="molecule type" value="Genomic_DNA"/>
</dbReference>
<evidence type="ECO:0000256" key="1">
    <source>
        <dbReference type="ARBA" id="ARBA00004123"/>
    </source>
</evidence>
<dbReference type="GO" id="GO:0005673">
    <property type="term" value="C:transcription factor TFIIE complex"/>
    <property type="evidence" value="ECO:0007669"/>
    <property type="project" value="InterPro"/>
</dbReference>
<evidence type="ECO:0000259" key="8">
    <source>
        <dbReference type="PROSITE" id="PS51351"/>
    </source>
</evidence>
<evidence type="ECO:0000256" key="2">
    <source>
        <dbReference type="ARBA" id="ARBA00023015"/>
    </source>
</evidence>
<dbReference type="InterPro" id="IPR003166">
    <property type="entry name" value="TFIIE_bsu_DNA-bd"/>
</dbReference>
<gene>
    <name evidence="9" type="ORF">BCR38DRAFT_459034</name>
</gene>
<dbReference type="Pfam" id="PF22254">
    <property type="entry name" value="TFA2_E-tether"/>
    <property type="match status" value="1"/>
</dbReference>
<dbReference type="PANTHER" id="PTHR12716:SF8">
    <property type="entry name" value="TRANSCRIPTION INITIATION FACTOR IIE SUBUNIT BETA"/>
    <property type="match status" value="1"/>
</dbReference>
<evidence type="ECO:0000313" key="10">
    <source>
        <dbReference type="Proteomes" id="UP000193689"/>
    </source>
</evidence>
<accession>A0A1Y2DTF8</accession>
<dbReference type="GO" id="GO:0003677">
    <property type="term" value="F:DNA binding"/>
    <property type="evidence" value="ECO:0007669"/>
    <property type="project" value="UniProtKB-KW"/>
</dbReference>
<feature type="compositionally biased region" description="Basic and acidic residues" evidence="7">
    <location>
        <begin position="293"/>
        <end position="306"/>
    </location>
</feature>
<evidence type="ECO:0000256" key="5">
    <source>
        <dbReference type="ARBA" id="ARBA00023242"/>
    </source>
</evidence>
<dbReference type="Proteomes" id="UP000193689">
    <property type="component" value="Unassembled WGS sequence"/>
</dbReference>
<feature type="domain" description="TFIIE beta" evidence="8">
    <location>
        <begin position="95"/>
        <end position="193"/>
    </location>
</feature>
<proteinExistence type="predicted"/>
<reference evidence="9 10" key="1">
    <citation type="submission" date="2016-07" db="EMBL/GenBank/DDBJ databases">
        <title>Pervasive Adenine N6-methylation of Active Genes in Fungi.</title>
        <authorList>
            <consortium name="DOE Joint Genome Institute"/>
            <person name="Mondo S.J."/>
            <person name="Dannebaum R.O."/>
            <person name="Kuo R.C."/>
            <person name="Labutti K."/>
            <person name="Haridas S."/>
            <person name="Kuo A."/>
            <person name="Salamov A."/>
            <person name="Ahrendt S.R."/>
            <person name="Lipzen A."/>
            <person name="Sullivan W."/>
            <person name="Andreopoulos W.B."/>
            <person name="Clum A."/>
            <person name="Lindquist E."/>
            <person name="Daum C."/>
            <person name="Ramamoorthy G.K."/>
            <person name="Gryganskyi A."/>
            <person name="Culley D."/>
            <person name="Magnuson J.K."/>
            <person name="James T.Y."/>
            <person name="O'Malley M.A."/>
            <person name="Stajich J.E."/>
            <person name="Spatafora J.W."/>
            <person name="Visel A."/>
            <person name="Grigoriev I.V."/>
        </authorList>
    </citation>
    <scope>NUCLEOTIDE SEQUENCE [LARGE SCALE GENOMIC DNA]</scope>
    <source>
        <strain evidence="9 10">CBS 129021</strain>
    </source>
</reference>
<comment type="caution">
    <text evidence="9">The sequence shown here is derived from an EMBL/GenBank/DDBJ whole genome shotgun (WGS) entry which is preliminary data.</text>
</comment>
<dbReference type="AlphaFoldDB" id="A0A1Y2DTF8"/>
<comment type="subcellular location">
    <subcellularLocation>
        <location evidence="1">Nucleus</location>
    </subcellularLocation>
</comment>
<evidence type="ECO:0000313" key="9">
    <source>
        <dbReference type="EMBL" id="ORY62561.1"/>
    </source>
</evidence>
<keyword evidence="4" id="KW-0804">Transcription</keyword>
<name>A0A1Y2DTF8_9PEZI</name>
<evidence type="ECO:0000256" key="3">
    <source>
        <dbReference type="ARBA" id="ARBA00023125"/>
    </source>
</evidence>
<keyword evidence="2" id="KW-0805">Transcription regulation</keyword>
<dbReference type="GeneID" id="63778449"/>
<dbReference type="PIRSF" id="PIRSF016398">
    <property type="entry name" value="TFIIE-beta"/>
    <property type="match status" value="1"/>
</dbReference>
<comment type="function">
    <text evidence="6">Recruits TFIIH to the initiation complex and stimulates the RNA polymerase II C-terminal domain kinase and DNA-dependent ATPase activities of TFIIH. Both TFIIH and TFIIE are required for promoter clearance by RNA polymerase.</text>
</comment>
<evidence type="ECO:0000256" key="7">
    <source>
        <dbReference type="SAM" id="MobiDB-lite"/>
    </source>
</evidence>
<sequence length="338" mass="37458">MPLYASKYINRCHRQPGPFKSPSSVSNSQPSTMSSGKLGLSSTGSKRSLQPPSPSPSNASNASHGTPSSKRQKREAEAGKSSIRNLAAINPTPAAAAAANVNFGDDIGTQISFAVTFLKNKGAPKTLQEVLEHLSMQHTAEAQQKRIALRMRNHPQISFIAEPKKKGGDGDKEKAQPSWRTGRYEHVAKIPGVKSKATLLEYLQRKTDASKLEVKDLKDGWPDCDKAIDELEAEHKLLVVRTKKDGHAKFVWIDSPELFHPVDAEFRNMWLKAELPSLDDIVRKLKAAGQKPASDDPRLKVKETAKSKQKKRKTNLKKANFTNTHMLGMLQDYSHLRR</sequence>
<feature type="region of interest" description="Disordered" evidence="7">
    <location>
        <begin position="1"/>
        <end position="80"/>
    </location>
</feature>
<organism evidence="9 10">
    <name type="scientific">Pseudomassariella vexata</name>
    <dbReference type="NCBI Taxonomy" id="1141098"/>
    <lineage>
        <taxon>Eukaryota</taxon>
        <taxon>Fungi</taxon>
        <taxon>Dikarya</taxon>
        <taxon>Ascomycota</taxon>
        <taxon>Pezizomycotina</taxon>
        <taxon>Sordariomycetes</taxon>
        <taxon>Xylariomycetidae</taxon>
        <taxon>Amphisphaeriales</taxon>
        <taxon>Pseudomassariaceae</taxon>
        <taxon>Pseudomassariella</taxon>
    </lineage>
</organism>
<dbReference type="PANTHER" id="PTHR12716">
    <property type="entry name" value="TRANSCRIPTION INITIATION FACTOR IIE, BETA SUBUNIT"/>
    <property type="match status" value="1"/>
</dbReference>
<feature type="compositionally biased region" description="Basic residues" evidence="7">
    <location>
        <begin position="307"/>
        <end position="316"/>
    </location>
</feature>
<dbReference type="FunCoup" id="A0A1Y2DTF8">
    <property type="interactions" value="475"/>
</dbReference>
<keyword evidence="10" id="KW-1185">Reference proteome</keyword>
<dbReference type="InterPro" id="IPR054600">
    <property type="entry name" value="TFA2_E-tether"/>
</dbReference>
<protein>
    <recommendedName>
        <fullName evidence="8">TFIIE beta domain-containing protein</fullName>
    </recommendedName>
</protein>
<dbReference type="GO" id="GO:0006367">
    <property type="term" value="P:transcription initiation at RNA polymerase II promoter"/>
    <property type="evidence" value="ECO:0007669"/>
    <property type="project" value="InterPro"/>
</dbReference>
<dbReference type="PROSITE" id="PS51351">
    <property type="entry name" value="TFIIE_BETA_C"/>
    <property type="match status" value="1"/>
</dbReference>
<dbReference type="STRING" id="1141098.A0A1Y2DTF8"/>
<feature type="compositionally biased region" description="Low complexity" evidence="7">
    <location>
        <begin position="18"/>
        <end position="49"/>
    </location>
</feature>
<keyword evidence="3" id="KW-0238">DNA-binding</keyword>
<dbReference type="Pfam" id="PF18121">
    <property type="entry name" value="TFA2_Winged_2"/>
    <property type="match status" value="1"/>
</dbReference>
<dbReference type="InterPro" id="IPR016656">
    <property type="entry name" value="TFIIE-bsu"/>
</dbReference>
<evidence type="ECO:0000256" key="6">
    <source>
        <dbReference type="ARBA" id="ARBA00025581"/>
    </source>
</evidence>
<feature type="region of interest" description="Disordered" evidence="7">
    <location>
        <begin position="289"/>
        <end position="316"/>
    </location>
</feature>
<dbReference type="RefSeq" id="XP_040714397.1">
    <property type="nucleotide sequence ID" value="XM_040862237.1"/>
</dbReference>